<name>W7I6Q2_9PEZI</name>
<dbReference type="EMBL" id="KI966441">
    <property type="protein sequence ID" value="EWC44490.1"/>
    <property type="molecule type" value="Genomic_DNA"/>
</dbReference>
<feature type="compositionally biased region" description="Low complexity" evidence="1">
    <location>
        <begin position="204"/>
        <end position="217"/>
    </location>
</feature>
<evidence type="ECO:0000313" key="4">
    <source>
        <dbReference type="Proteomes" id="UP000024837"/>
    </source>
</evidence>
<dbReference type="GO" id="GO:0070692">
    <property type="term" value="C:CTDK-1 complex"/>
    <property type="evidence" value="ECO:0007669"/>
    <property type="project" value="InterPro"/>
</dbReference>
<feature type="domain" description="CID" evidence="2">
    <location>
        <begin position="3"/>
        <end position="138"/>
    </location>
</feature>
<dbReference type="Pfam" id="PF12350">
    <property type="entry name" value="CTK3_C"/>
    <property type="match status" value="1"/>
</dbReference>
<evidence type="ECO:0000313" key="3">
    <source>
        <dbReference type="EMBL" id="EWC44490.1"/>
    </source>
</evidence>
<keyword evidence="4" id="KW-1185">Reference proteome</keyword>
<dbReference type="PANTHER" id="PTHR28291">
    <property type="entry name" value="CTD KINASE SUBUNIT GAMMA"/>
    <property type="match status" value="1"/>
</dbReference>
<dbReference type="InterPro" id="IPR042326">
    <property type="entry name" value="Ctk3"/>
</dbReference>
<evidence type="ECO:0000259" key="2">
    <source>
        <dbReference type="PROSITE" id="PS51391"/>
    </source>
</evidence>
<dbReference type="Pfam" id="PF12243">
    <property type="entry name" value="CTK3"/>
    <property type="match status" value="1"/>
</dbReference>
<dbReference type="Gene3D" id="1.25.40.90">
    <property type="match status" value="1"/>
</dbReference>
<dbReference type="PANTHER" id="PTHR28291:SF1">
    <property type="entry name" value="CTD KINASE SUBUNIT GAMMA"/>
    <property type="match status" value="1"/>
</dbReference>
<dbReference type="InterPro" id="IPR006569">
    <property type="entry name" value="CID_dom"/>
</dbReference>
<gene>
    <name evidence="3" type="ORF">DRE_06758</name>
</gene>
<protein>
    <recommendedName>
        <fullName evidence="2">CID domain-containing protein</fullName>
    </recommendedName>
</protein>
<dbReference type="InterPro" id="IPR008942">
    <property type="entry name" value="ENTH_VHS"/>
</dbReference>
<sequence length="341" mass="37967">MSDPFEIRLQFTKMLQRLNASVNASKNCAAFALKHKDLDEDLHSCILEQLETSSMNNRVNLLYFIEHLLEMSVAKGINNYIPMIQAEFRTIVECVSPPDQSGLQNIASTRKVLTKIKDQKLITAETYNELMASLDERERTGHGQHQHHMEEEGESDKTESDELDEVDQVPNGATNAVTTTAATTTTTMVGKDPEYADSAHRSLSASGSTAGANAGSGVPYSPSAVNVNVTEGSNTLTPTRSGDTRRQIPVAQATAFKRPPKQVIEERMEEDRERHKRLRETIWAIYPARDDAVLDRSLEGLEAFVGPEFEMFWSDATEAEVNEDDMELMAEEAELKIESLS</sequence>
<evidence type="ECO:0000256" key="1">
    <source>
        <dbReference type="SAM" id="MobiDB-lite"/>
    </source>
</evidence>
<feature type="compositionally biased region" description="Polar residues" evidence="1">
    <location>
        <begin position="223"/>
        <end position="241"/>
    </location>
</feature>
<dbReference type="InterPro" id="IPR024637">
    <property type="entry name" value="Ctk3_C"/>
</dbReference>
<feature type="compositionally biased region" description="Basic and acidic residues" evidence="1">
    <location>
        <begin position="138"/>
        <end position="160"/>
    </location>
</feature>
<dbReference type="Proteomes" id="UP000024837">
    <property type="component" value="Unassembled WGS sequence"/>
</dbReference>
<dbReference type="HOGENOM" id="CLU_051552_0_0_1"/>
<dbReference type="AlphaFoldDB" id="W7I6Q2"/>
<dbReference type="InterPro" id="IPR024638">
    <property type="entry name" value="Ctk3_N"/>
</dbReference>
<organism evidence="3 4">
    <name type="scientific">Drechslerella stenobrocha 248</name>
    <dbReference type="NCBI Taxonomy" id="1043628"/>
    <lineage>
        <taxon>Eukaryota</taxon>
        <taxon>Fungi</taxon>
        <taxon>Dikarya</taxon>
        <taxon>Ascomycota</taxon>
        <taxon>Pezizomycotina</taxon>
        <taxon>Orbiliomycetes</taxon>
        <taxon>Orbiliales</taxon>
        <taxon>Orbiliaceae</taxon>
        <taxon>Drechslerella</taxon>
    </lineage>
</organism>
<feature type="region of interest" description="Disordered" evidence="1">
    <location>
        <begin position="196"/>
        <end position="247"/>
    </location>
</feature>
<feature type="region of interest" description="Disordered" evidence="1">
    <location>
        <begin position="138"/>
        <end position="176"/>
    </location>
</feature>
<dbReference type="OrthoDB" id="21266at2759"/>
<accession>W7I6Q2</accession>
<dbReference type="PROSITE" id="PS51391">
    <property type="entry name" value="CID"/>
    <property type="match status" value="1"/>
</dbReference>
<reference evidence="3 4" key="1">
    <citation type="submission" date="2013-05" db="EMBL/GenBank/DDBJ databases">
        <title>Drechslerella stenobrocha genome reveals carnivorous origination and mechanical trapping mechanism of predatory fungi.</title>
        <authorList>
            <person name="Liu X."/>
            <person name="Zhang W."/>
            <person name="Liu K."/>
        </authorList>
    </citation>
    <scope>NUCLEOTIDE SEQUENCE [LARGE SCALE GENOMIC DNA]</scope>
    <source>
        <strain evidence="3 4">248</strain>
    </source>
</reference>
<dbReference type="GO" id="GO:0045943">
    <property type="term" value="P:positive regulation of transcription by RNA polymerase I"/>
    <property type="evidence" value="ECO:0007669"/>
    <property type="project" value="TreeGrafter"/>
</dbReference>
<proteinExistence type="predicted"/>
<dbReference type="GO" id="GO:0032786">
    <property type="term" value="P:positive regulation of DNA-templated transcription, elongation"/>
    <property type="evidence" value="ECO:0007669"/>
    <property type="project" value="InterPro"/>
</dbReference>